<dbReference type="GO" id="GO:0009298">
    <property type="term" value="P:GDP-mannose biosynthetic process"/>
    <property type="evidence" value="ECO:0007669"/>
    <property type="project" value="TreeGrafter"/>
</dbReference>
<name>A0A938WSF2_9BACT</name>
<dbReference type="Pfam" id="PF00483">
    <property type="entry name" value="NTP_transferase"/>
    <property type="match status" value="1"/>
</dbReference>
<dbReference type="CDD" id="cd02509">
    <property type="entry name" value="GDP-M1P_Guanylyltransferase"/>
    <property type="match status" value="1"/>
</dbReference>
<dbReference type="InterPro" id="IPR051161">
    <property type="entry name" value="Mannose-6P_isomerase_type2"/>
</dbReference>
<comment type="caution">
    <text evidence="2">The sequence shown here is derived from an EMBL/GenBank/DDBJ whole genome shotgun (WGS) entry which is preliminary data.</text>
</comment>
<keyword evidence="2" id="KW-0548">Nucleotidyltransferase</keyword>
<gene>
    <name evidence="2" type="ORF">H6A34_10635</name>
</gene>
<dbReference type="EMBL" id="JACJJG010000069">
    <property type="protein sequence ID" value="MBM6674327.1"/>
    <property type="molecule type" value="Genomic_DNA"/>
</dbReference>
<accession>A0A938WSF2</accession>
<dbReference type="InterPro" id="IPR049577">
    <property type="entry name" value="GMPP_N"/>
</dbReference>
<dbReference type="SUPFAM" id="SSF53448">
    <property type="entry name" value="Nucleotide-diphospho-sugar transferases"/>
    <property type="match status" value="1"/>
</dbReference>
<dbReference type="Gene3D" id="3.90.550.10">
    <property type="entry name" value="Spore Coat Polysaccharide Biosynthesis Protein SpsA, Chain A"/>
    <property type="match status" value="1"/>
</dbReference>
<proteinExistence type="predicted"/>
<protein>
    <submittedName>
        <fullName evidence="2">Mannose-1-phosphate guanylyltransferase</fullName>
    </submittedName>
</protein>
<keyword evidence="2" id="KW-0808">Transferase</keyword>
<evidence type="ECO:0000313" key="2">
    <source>
        <dbReference type="EMBL" id="MBM6674327.1"/>
    </source>
</evidence>
<evidence type="ECO:0000259" key="1">
    <source>
        <dbReference type="Pfam" id="PF00483"/>
    </source>
</evidence>
<keyword evidence="3" id="KW-1185">Reference proteome</keyword>
<dbReference type="PANTHER" id="PTHR46390:SF1">
    <property type="entry name" value="MANNOSE-1-PHOSPHATE GUANYLYLTRANSFERASE"/>
    <property type="match status" value="1"/>
</dbReference>
<dbReference type="RefSeq" id="WP_021947640.1">
    <property type="nucleotide sequence ID" value="NZ_JACJJG010000069.1"/>
</dbReference>
<dbReference type="InterPro" id="IPR005835">
    <property type="entry name" value="NTP_transferase_dom"/>
</dbReference>
<organism evidence="2 3">
    <name type="scientific">Marseilla massiliensis</name>
    <dbReference type="NCBI Taxonomy" id="1841864"/>
    <lineage>
        <taxon>Bacteria</taxon>
        <taxon>Pseudomonadati</taxon>
        <taxon>Bacteroidota</taxon>
        <taxon>Bacteroidia</taxon>
        <taxon>Bacteroidales</taxon>
        <taxon>Prevotellaceae</taxon>
        <taxon>Marseilla</taxon>
    </lineage>
</organism>
<dbReference type="Proteomes" id="UP000706891">
    <property type="component" value="Unassembled WGS sequence"/>
</dbReference>
<reference evidence="2" key="1">
    <citation type="submission" date="2020-08" db="EMBL/GenBank/DDBJ databases">
        <authorList>
            <person name="Cejkova D."/>
            <person name="Kubasova T."/>
            <person name="Jahodarova E."/>
            <person name="Rychlik I."/>
        </authorList>
    </citation>
    <scope>NUCLEOTIDE SEQUENCE</scope>
    <source>
        <strain evidence="2">An824</strain>
    </source>
</reference>
<feature type="domain" description="Nucleotidyl transferase" evidence="1">
    <location>
        <begin position="10"/>
        <end position="287"/>
    </location>
</feature>
<evidence type="ECO:0000313" key="3">
    <source>
        <dbReference type="Proteomes" id="UP000706891"/>
    </source>
</evidence>
<dbReference type="SUPFAM" id="SSF159283">
    <property type="entry name" value="Guanosine diphospho-D-mannose pyrophosphorylase/mannose-6-phosphate isomerase linker domain"/>
    <property type="match status" value="1"/>
</dbReference>
<dbReference type="GO" id="GO:0004475">
    <property type="term" value="F:mannose-1-phosphate guanylyltransferase (GTP) activity"/>
    <property type="evidence" value="ECO:0007669"/>
    <property type="project" value="InterPro"/>
</dbReference>
<sequence>MSENTNNFCLILAGGKGRRLWPCSREDCPKQFLDFFSTGRTLLQQTYDRMAGFIPKRNIYVSTNRIYEDMVVEQLPDLPKENILSEPIFRNTAPSLAWATYRILHVNADARLVVVPSDQAVFKEDEFRRNVVEGLDFVCSSDCVLTMGVKPTRPEPGYGYIQLGGPTRNADVFRVKSFTEKPDRDFARMFMKSGEFYWNTGLFLANVKYLALVLSKILPPVMRNLHADDGSYDIDKELEYVKDNFPSFPNMSIDYGILDKNENVYVMKCDFGWADLGMWHSIYESMSKGEGDNVVISSRVMLDDSRGNIIKLPDDHLGIINGLDGYIVAEKGNVLLICRKEDSSALIRKYVNEIQVKYGEEFI</sequence>
<dbReference type="PANTHER" id="PTHR46390">
    <property type="entry name" value="MANNOSE-1-PHOSPHATE GUANYLYLTRANSFERASE"/>
    <property type="match status" value="1"/>
</dbReference>
<reference evidence="2" key="2">
    <citation type="journal article" date="2021" name="Sci. Rep.">
        <title>The distribution of antibiotic resistance genes in chicken gut microbiota commensals.</title>
        <authorList>
            <person name="Juricova H."/>
            <person name="Matiasovicova J."/>
            <person name="Kubasova T."/>
            <person name="Cejkova D."/>
            <person name="Rychlik I."/>
        </authorList>
    </citation>
    <scope>NUCLEOTIDE SEQUENCE</scope>
    <source>
        <strain evidence="2">An824</strain>
    </source>
</reference>
<dbReference type="AlphaFoldDB" id="A0A938WSF2"/>
<dbReference type="InterPro" id="IPR029044">
    <property type="entry name" value="Nucleotide-diphossugar_trans"/>
</dbReference>